<comment type="caution">
    <text evidence="7">The sequence shown here is derived from an EMBL/GenBank/DDBJ whole genome shotgun (WGS) entry which is preliminary data.</text>
</comment>
<feature type="transmembrane region" description="Helical" evidence="5">
    <location>
        <begin position="228"/>
        <end position="250"/>
    </location>
</feature>
<organism evidence="7">
    <name type="scientific">Symploca sp. SIO1C4</name>
    <dbReference type="NCBI Taxonomy" id="2607765"/>
    <lineage>
        <taxon>Bacteria</taxon>
        <taxon>Bacillati</taxon>
        <taxon>Cyanobacteriota</taxon>
        <taxon>Cyanophyceae</taxon>
        <taxon>Coleofasciculales</taxon>
        <taxon>Coleofasciculaceae</taxon>
        <taxon>Symploca</taxon>
    </lineage>
</organism>
<name>A0A6B3N6R8_9CYAN</name>
<accession>A0A6B3N6R8</accession>
<feature type="transmembrane region" description="Helical" evidence="5">
    <location>
        <begin position="374"/>
        <end position="393"/>
    </location>
</feature>
<feature type="transmembrane region" description="Helical" evidence="5">
    <location>
        <begin position="50"/>
        <end position="72"/>
    </location>
</feature>
<dbReference type="InterPro" id="IPR011701">
    <property type="entry name" value="MFS"/>
</dbReference>
<dbReference type="PROSITE" id="PS50850">
    <property type="entry name" value="MFS"/>
    <property type="match status" value="1"/>
</dbReference>
<evidence type="ECO:0000313" key="7">
    <source>
        <dbReference type="EMBL" id="NER26312.1"/>
    </source>
</evidence>
<dbReference type="GO" id="GO:0022857">
    <property type="term" value="F:transmembrane transporter activity"/>
    <property type="evidence" value="ECO:0007669"/>
    <property type="project" value="InterPro"/>
</dbReference>
<dbReference type="SUPFAM" id="SSF103473">
    <property type="entry name" value="MFS general substrate transporter"/>
    <property type="match status" value="1"/>
</dbReference>
<feature type="transmembrane region" description="Helical" evidence="5">
    <location>
        <begin position="173"/>
        <end position="194"/>
    </location>
</feature>
<protein>
    <submittedName>
        <fullName evidence="7">MFS transporter</fullName>
    </submittedName>
</protein>
<dbReference type="PANTHER" id="PTHR23531:SF1">
    <property type="entry name" value="QUINOLENE RESISTANCE PROTEIN NORA"/>
    <property type="match status" value="1"/>
</dbReference>
<dbReference type="InterPro" id="IPR052714">
    <property type="entry name" value="MFS_Exporter"/>
</dbReference>
<feature type="transmembrane region" description="Helical" evidence="5">
    <location>
        <begin position="287"/>
        <end position="306"/>
    </location>
</feature>
<evidence type="ECO:0000256" key="2">
    <source>
        <dbReference type="ARBA" id="ARBA00022692"/>
    </source>
</evidence>
<reference evidence="7" key="1">
    <citation type="submission" date="2019-11" db="EMBL/GenBank/DDBJ databases">
        <title>Genomic insights into an expanded diversity of filamentous marine cyanobacteria reveals the extraordinary biosynthetic potential of Moorea and Okeania.</title>
        <authorList>
            <person name="Ferreira Leao T."/>
            <person name="Wang M."/>
            <person name="Moss N."/>
            <person name="Da Silva R."/>
            <person name="Sanders J."/>
            <person name="Nurk S."/>
            <person name="Gurevich A."/>
            <person name="Humphrey G."/>
            <person name="Reher R."/>
            <person name="Zhu Q."/>
            <person name="Belda-Ferre P."/>
            <person name="Glukhov E."/>
            <person name="Rex R."/>
            <person name="Dorrestein P.C."/>
            <person name="Knight R."/>
            <person name="Pevzner P."/>
            <person name="Gerwick W.H."/>
            <person name="Gerwick L."/>
        </authorList>
    </citation>
    <scope>NUCLEOTIDE SEQUENCE</scope>
    <source>
        <strain evidence="7">SIO1C4</strain>
    </source>
</reference>
<evidence type="ECO:0000256" key="4">
    <source>
        <dbReference type="ARBA" id="ARBA00023136"/>
    </source>
</evidence>
<evidence type="ECO:0000256" key="1">
    <source>
        <dbReference type="ARBA" id="ARBA00004651"/>
    </source>
</evidence>
<keyword evidence="2 5" id="KW-0812">Transmembrane</keyword>
<keyword evidence="3 5" id="KW-1133">Transmembrane helix</keyword>
<dbReference type="InterPro" id="IPR020846">
    <property type="entry name" value="MFS_dom"/>
</dbReference>
<evidence type="ECO:0000259" key="6">
    <source>
        <dbReference type="PROSITE" id="PS50850"/>
    </source>
</evidence>
<dbReference type="Gene3D" id="1.20.1720.10">
    <property type="entry name" value="Multidrug resistance protein D"/>
    <property type="match status" value="1"/>
</dbReference>
<feature type="domain" description="Major facilitator superfamily (MFS) profile" evidence="6">
    <location>
        <begin position="14"/>
        <end position="400"/>
    </location>
</feature>
<feature type="transmembrane region" description="Helical" evidence="5">
    <location>
        <begin position="145"/>
        <end position="167"/>
    </location>
</feature>
<evidence type="ECO:0000256" key="5">
    <source>
        <dbReference type="SAM" id="Phobius"/>
    </source>
</evidence>
<dbReference type="Pfam" id="PF07690">
    <property type="entry name" value="MFS_1"/>
    <property type="match status" value="1"/>
</dbReference>
<sequence length="422" mass="45342">MKIFRKLESNVRQNLLILFAAGLLFWSSIASMLPTLPPYIKDMGATTQQLGIVMGCFAIGLLLFRTPLGILADKHSRKLVLIIGTLVAAIAPLCYLIVPLGYLWVNSIALLMLIRVFHGISIAAFTTGYSALVADLSPPQQRGELIGYMSLVAPMGLAVGPMMGSFLQTEAGYPALFLGAGGLGLLSVVFTSVVSEQIRFESEAQETSPPHSKHLLHLLTSPRLRIPVAVLLVVGFAFGTISTFISLFIRETGVDFNAGLFFSATAIINFSTRLFAGRASDLYGRGLFISGGLVCYSCSMFLISTAQTPQGFLLATIAQGIAAGTVLPMMIVLMSDRSTPDERGRVFSVGIGGFDLGIALAGPVFGFFADMLSYRGIFTVTTGLMLLALIVFITQSSKNISHSLRFAIGRERDIYALDRNAQ</sequence>
<feature type="transmembrane region" description="Helical" evidence="5">
    <location>
        <begin position="312"/>
        <end position="334"/>
    </location>
</feature>
<dbReference type="EMBL" id="JAAHFQ010000016">
    <property type="protein sequence ID" value="NER26312.1"/>
    <property type="molecule type" value="Genomic_DNA"/>
</dbReference>
<dbReference type="CDD" id="cd17489">
    <property type="entry name" value="MFS_YfcJ_like"/>
    <property type="match status" value="1"/>
</dbReference>
<dbReference type="AlphaFoldDB" id="A0A6B3N6R8"/>
<evidence type="ECO:0000256" key="3">
    <source>
        <dbReference type="ARBA" id="ARBA00022989"/>
    </source>
</evidence>
<feature type="transmembrane region" description="Helical" evidence="5">
    <location>
        <begin position="108"/>
        <end position="133"/>
    </location>
</feature>
<proteinExistence type="predicted"/>
<gene>
    <name evidence="7" type="ORF">F6J89_01285</name>
</gene>
<dbReference type="PANTHER" id="PTHR23531">
    <property type="entry name" value="QUINOLENE RESISTANCE PROTEIN NORA"/>
    <property type="match status" value="1"/>
</dbReference>
<feature type="transmembrane region" description="Helical" evidence="5">
    <location>
        <begin position="256"/>
        <end position="275"/>
    </location>
</feature>
<dbReference type="InterPro" id="IPR036259">
    <property type="entry name" value="MFS_trans_sf"/>
</dbReference>
<feature type="transmembrane region" description="Helical" evidence="5">
    <location>
        <begin position="346"/>
        <end position="368"/>
    </location>
</feature>
<comment type="subcellular location">
    <subcellularLocation>
        <location evidence="1">Cell membrane</location>
        <topology evidence="1">Multi-pass membrane protein</topology>
    </subcellularLocation>
</comment>
<feature type="transmembrane region" description="Helical" evidence="5">
    <location>
        <begin position="79"/>
        <end position="102"/>
    </location>
</feature>
<keyword evidence="4 5" id="KW-0472">Membrane</keyword>
<dbReference type="GO" id="GO:0005886">
    <property type="term" value="C:plasma membrane"/>
    <property type="evidence" value="ECO:0007669"/>
    <property type="project" value="UniProtKB-SubCell"/>
</dbReference>
<dbReference type="Gene3D" id="1.20.1250.20">
    <property type="entry name" value="MFS general substrate transporter like domains"/>
    <property type="match status" value="1"/>
</dbReference>